<dbReference type="PROSITE" id="PS51257">
    <property type="entry name" value="PROKAR_LIPOPROTEIN"/>
    <property type="match status" value="1"/>
</dbReference>
<dbReference type="Proteomes" id="UP000284379">
    <property type="component" value="Unassembled WGS sequence"/>
</dbReference>
<dbReference type="EMBL" id="QSGO01000004">
    <property type="protein sequence ID" value="RHB36392.1"/>
    <property type="molecule type" value="Genomic_DNA"/>
</dbReference>
<name>A0A413VS88_9BACE</name>
<dbReference type="Pfam" id="PF07944">
    <property type="entry name" value="Beta-AFase-like_GH127_cat"/>
    <property type="match status" value="1"/>
</dbReference>
<evidence type="ECO:0000313" key="3">
    <source>
        <dbReference type="EMBL" id="RHB36392.1"/>
    </source>
</evidence>
<reference evidence="3 4" key="1">
    <citation type="submission" date="2018-08" db="EMBL/GenBank/DDBJ databases">
        <title>A genome reference for cultivated species of the human gut microbiota.</title>
        <authorList>
            <person name="Zou Y."/>
            <person name="Xue W."/>
            <person name="Luo G."/>
        </authorList>
    </citation>
    <scope>NUCLEOTIDE SEQUENCE [LARGE SCALE GENOMIC DNA]</scope>
    <source>
        <strain evidence="3 4">AM40-30BH</strain>
    </source>
</reference>
<evidence type="ECO:0000313" key="4">
    <source>
        <dbReference type="Proteomes" id="UP000284379"/>
    </source>
</evidence>
<dbReference type="GO" id="GO:0005975">
    <property type="term" value="P:carbohydrate metabolic process"/>
    <property type="evidence" value="ECO:0007669"/>
    <property type="project" value="InterPro"/>
</dbReference>
<dbReference type="PANTHER" id="PTHR43465:SF2">
    <property type="entry name" value="DUF1680 DOMAIN PROTEIN (AFU_ORTHOLOGUE AFUA_1G08910)"/>
    <property type="match status" value="1"/>
</dbReference>
<feature type="domain" description="Non-reducing end beta-L-arabinofuranosidase-like GH127 middle" evidence="2">
    <location>
        <begin position="411"/>
        <end position="505"/>
    </location>
</feature>
<evidence type="ECO:0008006" key="5">
    <source>
        <dbReference type="Google" id="ProtNLM"/>
    </source>
</evidence>
<dbReference type="Pfam" id="PF20736">
    <property type="entry name" value="Glyco_hydro127M"/>
    <property type="match status" value="1"/>
</dbReference>
<feature type="domain" description="Non-reducing end beta-L-arabinofuranosidase-like GH127 catalytic" evidence="1">
    <location>
        <begin position="255"/>
        <end position="393"/>
    </location>
</feature>
<sequence length="590" mass="67786">MRKIAKRILPFGDGLIYVLFIFVVCMSSSCSSPDKNKEGLFSQITFRDISMQGELRTRILRNFDRLESSKYQPDNVFLSEEASGSWPGDTEGRTILGLVLDARASCREPLYLEEIINRIPGHLNEAGYMGIIYKDKMNEQQLSGNGWMLRGLCEYYAWKKDEKILQIITSIANNLFVKGKGFYAVYPIDPAVRDTNVGREAGTIQKTEGDWMLSSDIGCVFIGMDGLIHAYEYLRTPELKEVIEEMIYRFLMIDPIKIKAQTHATLTACRGLMRYAEITGDTYYIDEAEKRWLLYKSDGMTENHENYNWFDRFDTWTEPCAIIDSYLLAVQLWEHTMKPEYRDDAELIYYNGICHTQRNNGGFGCDNCPGNAIHDVCLKVHVDEAHWCCTMRGGEGLGRATEYAYFIKNDTIFVPFYHESELSIQSKDGATFVMHQTTNYPFTEKVTFTIKKNTVGNVVLKLASPAWMQNKKLKVNGQEVELNEENGFIILNNCTEVDSYIELSYQQKLYKKTVSNSHNTSLDQFRVYYGPLILGLENSQVIKLAQEDKIVPLGNTTFKVENKDVYLSPVYHLMDSKVWSGTNYKKQILF</sequence>
<comment type="caution">
    <text evidence="3">The sequence shown here is derived from an EMBL/GenBank/DDBJ whole genome shotgun (WGS) entry which is preliminary data.</text>
</comment>
<dbReference type="AlphaFoldDB" id="A0A413VS88"/>
<evidence type="ECO:0000259" key="1">
    <source>
        <dbReference type="Pfam" id="PF07944"/>
    </source>
</evidence>
<dbReference type="InterPro" id="IPR012878">
    <property type="entry name" value="Beta-AFase-like_GH127_cat"/>
</dbReference>
<dbReference type="PANTHER" id="PTHR43465">
    <property type="entry name" value="DUF1680 DOMAIN PROTEIN (AFU_ORTHOLOGUE AFUA_1G08910)"/>
    <property type="match status" value="1"/>
</dbReference>
<dbReference type="InterPro" id="IPR049174">
    <property type="entry name" value="Beta-AFase-like"/>
</dbReference>
<accession>A0A413VS88</accession>
<proteinExistence type="predicted"/>
<organism evidence="3 4">
    <name type="scientific">Bacteroides nordii</name>
    <dbReference type="NCBI Taxonomy" id="291645"/>
    <lineage>
        <taxon>Bacteria</taxon>
        <taxon>Pseudomonadati</taxon>
        <taxon>Bacteroidota</taxon>
        <taxon>Bacteroidia</taxon>
        <taxon>Bacteroidales</taxon>
        <taxon>Bacteroidaceae</taxon>
        <taxon>Bacteroides</taxon>
    </lineage>
</organism>
<gene>
    <name evidence="3" type="ORF">DW888_07065</name>
</gene>
<protein>
    <recommendedName>
        <fullName evidence="5">Glycoside hydrolase family 127 protein</fullName>
    </recommendedName>
</protein>
<dbReference type="SUPFAM" id="SSF48208">
    <property type="entry name" value="Six-hairpin glycosidases"/>
    <property type="match status" value="1"/>
</dbReference>
<evidence type="ECO:0000259" key="2">
    <source>
        <dbReference type="Pfam" id="PF20736"/>
    </source>
</evidence>
<dbReference type="InterPro" id="IPR049046">
    <property type="entry name" value="Beta-AFase-like_GH127_middle"/>
</dbReference>
<dbReference type="InterPro" id="IPR008928">
    <property type="entry name" value="6-hairpin_glycosidase_sf"/>
</dbReference>
<dbReference type="RefSeq" id="WP_122201173.1">
    <property type="nucleotide sequence ID" value="NZ_CABJFV010000004.1"/>
</dbReference>